<dbReference type="Gene3D" id="1.10.287.110">
    <property type="entry name" value="DnaJ domain"/>
    <property type="match status" value="1"/>
</dbReference>
<keyword evidence="3" id="KW-1185">Reference proteome</keyword>
<gene>
    <name evidence="2" type="ORF">BABL1_gene_250</name>
</gene>
<dbReference type="Proteomes" id="UP000018769">
    <property type="component" value="Chromosome I"/>
</dbReference>
<evidence type="ECO:0000256" key="1">
    <source>
        <dbReference type="SAM" id="SignalP"/>
    </source>
</evidence>
<dbReference type="EMBL" id="HG793133">
    <property type="protein sequence ID" value="CDK30765.1"/>
    <property type="molecule type" value="Genomic_DNA"/>
</dbReference>
<organism evidence="2 3">
    <name type="scientific">Candidatus Babela massiliensis</name>
    <dbReference type="NCBI Taxonomy" id="673862"/>
    <lineage>
        <taxon>Bacteria</taxon>
        <taxon>Candidatus Babelota</taxon>
        <taxon>Candidatus Babeliae</taxon>
        <taxon>Candidatus Babeliales</taxon>
        <taxon>Candidatus Babeliaceae</taxon>
        <taxon>Candidatus Babela</taxon>
    </lineage>
</organism>
<feature type="chain" id="PRO_5004744533" evidence="1">
    <location>
        <begin position="23"/>
        <end position="294"/>
    </location>
</feature>
<evidence type="ECO:0000313" key="3">
    <source>
        <dbReference type="Proteomes" id="UP000018769"/>
    </source>
</evidence>
<name>V6DGS2_9BACT</name>
<reference evidence="2 3" key="1">
    <citation type="journal article" date="2015" name="Biol. Direct">
        <title>Babela massiliensis, a representative of a widespread bacterial phylum with unusual adaptations to parasitism in amoebae.</title>
        <authorList>
            <person name="Pagnier I."/>
            <person name="Yutin N."/>
            <person name="Croce O."/>
            <person name="Makarova K.S."/>
            <person name="Wolf Y.I."/>
            <person name="Benamar S."/>
            <person name="Raoult D."/>
            <person name="Koonin E.V."/>
            <person name="La Scola B."/>
        </authorList>
    </citation>
    <scope>NUCLEOTIDE SEQUENCE [LARGE SCALE GENOMIC DNA]</scope>
    <source>
        <strain evidence="3">BABL1</strain>
    </source>
</reference>
<feature type="signal peptide" evidence="1">
    <location>
        <begin position="1"/>
        <end position="22"/>
    </location>
</feature>
<proteinExistence type="predicted"/>
<evidence type="ECO:0000313" key="2">
    <source>
        <dbReference type="EMBL" id="CDK30765.1"/>
    </source>
</evidence>
<keyword evidence="1" id="KW-0732">Signal</keyword>
<dbReference type="InterPro" id="IPR036869">
    <property type="entry name" value="J_dom_sf"/>
</dbReference>
<dbReference type="AlphaFoldDB" id="V6DGS2"/>
<dbReference type="HOGENOM" id="CLU_945558_0_0_7"/>
<protein>
    <submittedName>
        <fullName evidence="2">DnaJ-domain containing protein</fullName>
    </submittedName>
</protein>
<dbReference type="SUPFAM" id="SSF46565">
    <property type="entry name" value="Chaperone J-domain"/>
    <property type="match status" value="1"/>
</dbReference>
<dbReference type="STRING" id="673862.BABL1_gene_250"/>
<accession>V6DGS2</accession>
<dbReference type="RefSeq" id="WP_023792421.1">
    <property type="nucleotide sequence ID" value="NC_023003.1"/>
</dbReference>
<sequence>MKKFVITIFNLLILLHLQIAQAMQRPYNSQTDSYAYEIFGIIPKDIFTYNIKAGRHEFKTPEDKEKFLITYHNLISLYHPNNFLKNKKAVKLAQEITADIDEAANFISFPNINEGRHFRAIFYNYKELLKELENEEPDLLKELKNKQPSEYNTETDSYAYEIFGLTPQDFIENRTTLEYELKPESKRKFIKAFHTLSRQIHPDKLTSDVRPLGSDLTKEINSAKDFILNPNTNINPPANYMTIFKGFKSKMKAFKKMSKIKPVKENINNLKYNLHTLEIGLINLDNTLKHLSKL</sequence>
<dbReference type="KEGG" id="dpb:BABL1_gene_250"/>